<keyword evidence="5 13" id="KW-0349">Heme</keyword>
<dbReference type="InterPro" id="IPR001128">
    <property type="entry name" value="Cyt_P450"/>
</dbReference>
<evidence type="ECO:0000256" key="8">
    <source>
        <dbReference type="ARBA" id="ARBA00022848"/>
    </source>
</evidence>
<dbReference type="eggNOG" id="KOG0157">
    <property type="taxonomic scope" value="Eukaryota"/>
</dbReference>
<dbReference type="PRINTS" id="PR00385">
    <property type="entry name" value="P450"/>
</dbReference>
<dbReference type="InterPro" id="IPR017972">
    <property type="entry name" value="Cyt_P450_CS"/>
</dbReference>
<dbReference type="InterPro" id="IPR002401">
    <property type="entry name" value="Cyt_P450_E_grp-I"/>
</dbReference>
<reference evidence="15" key="1">
    <citation type="submission" date="2007-04" db="EMBL/GenBank/DDBJ databases">
        <title>Annotation of Pediculus humanus corporis strain USDA.</title>
        <authorList>
            <person name="Kirkness E."/>
            <person name="Hannick L."/>
            <person name="Hass B."/>
            <person name="Bruggner R."/>
            <person name="Lawson D."/>
            <person name="Bidwell S."/>
            <person name="Joardar V."/>
            <person name="Caler E."/>
            <person name="Walenz B."/>
            <person name="Inman J."/>
            <person name="Schobel S."/>
            <person name="Galinsky K."/>
            <person name="Amedeo P."/>
            <person name="Strausberg R."/>
        </authorList>
    </citation>
    <scope>NUCLEOTIDE SEQUENCE</scope>
    <source>
        <strain evidence="15">USDA</strain>
    </source>
</reference>
<evidence type="ECO:0000256" key="3">
    <source>
        <dbReference type="ARBA" id="ARBA00004406"/>
    </source>
</evidence>
<dbReference type="AlphaFoldDB" id="E0VQ45"/>
<dbReference type="Proteomes" id="UP000009046">
    <property type="component" value="Unassembled WGS sequence"/>
</dbReference>
<dbReference type="GO" id="GO:0004497">
    <property type="term" value="F:monooxygenase activity"/>
    <property type="evidence" value="ECO:0007669"/>
    <property type="project" value="UniProtKB-KW"/>
</dbReference>
<comment type="cofactor">
    <cofactor evidence="1 13">
        <name>heme</name>
        <dbReference type="ChEBI" id="CHEBI:30413"/>
    </cofactor>
</comment>
<dbReference type="EnsemblMetazoa" id="PHUM371370-RA">
    <property type="protein sequence ID" value="PHUM371370-PA"/>
    <property type="gene ID" value="PHUM371370"/>
</dbReference>
<keyword evidence="12" id="KW-0472">Membrane</keyword>
<dbReference type="PANTHER" id="PTHR24291:SF189">
    <property type="entry name" value="CYTOCHROME P450 4C3-RELATED"/>
    <property type="match status" value="1"/>
</dbReference>
<dbReference type="GeneID" id="8233619"/>
<keyword evidence="9 14" id="KW-0560">Oxidoreductase</keyword>
<dbReference type="SUPFAM" id="SSF48264">
    <property type="entry name" value="Cytochrome P450"/>
    <property type="match status" value="1"/>
</dbReference>
<evidence type="ECO:0000256" key="4">
    <source>
        <dbReference type="ARBA" id="ARBA00010617"/>
    </source>
</evidence>
<dbReference type="DrugCentral" id="E0VQ45"/>
<protein>
    <submittedName>
        <fullName evidence="15">Cytochrome P-450, putative</fullName>
        <ecNumber evidence="15">1.14.15.3</ecNumber>
    </submittedName>
</protein>
<dbReference type="InterPro" id="IPR050196">
    <property type="entry name" value="Cytochrome_P450_Monoox"/>
</dbReference>
<dbReference type="VEuPathDB" id="VectorBase:PHUM371370"/>
<evidence type="ECO:0000313" key="17">
    <source>
        <dbReference type="Proteomes" id="UP000009046"/>
    </source>
</evidence>
<proteinExistence type="inferred from homology"/>
<keyword evidence="17" id="KW-1185">Reference proteome</keyword>
<dbReference type="GO" id="GO:0005506">
    <property type="term" value="F:iron ion binding"/>
    <property type="evidence" value="ECO:0007669"/>
    <property type="project" value="InterPro"/>
</dbReference>
<dbReference type="GO" id="GO:0016705">
    <property type="term" value="F:oxidoreductase activity, acting on paired donors, with incorporation or reduction of molecular oxygen"/>
    <property type="evidence" value="ECO:0007669"/>
    <property type="project" value="InterPro"/>
</dbReference>
<evidence type="ECO:0000256" key="12">
    <source>
        <dbReference type="ARBA" id="ARBA00023136"/>
    </source>
</evidence>
<evidence type="ECO:0000256" key="2">
    <source>
        <dbReference type="ARBA" id="ARBA00004174"/>
    </source>
</evidence>
<dbReference type="Pfam" id="PF00067">
    <property type="entry name" value="p450"/>
    <property type="match status" value="1"/>
</dbReference>
<name>E0VQ45_PEDHC</name>
<evidence type="ECO:0000313" key="15">
    <source>
        <dbReference type="EMBL" id="EEB15501.1"/>
    </source>
</evidence>
<feature type="binding site" description="axial binding residue" evidence="13">
    <location>
        <position position="441"/>
    </location>
    <ligand>
        <name>heme</name>
        <dbReference type="ChEBI" id="CHEBI:30413"/>
    </ligand>
    <ligandPart>
        <name>Fe</name>
        <dbReference type="ChEBI" id="CHEBI:18248"/>
    </ligandPart>
</feature>
<reference evidence="15" key="2">
    <citation type="submission" date="2007-04" db="EMBL/GenBank/DDBJ databases">
        <title>The genome of the human body louse.</title>
        <authorList>
            <consortium name="The Human Body Louse Genome Consortium"/>
            <person name="Kirkness E."/>
            <person name="Walenz B."/>
            <person name="Hass B."/>
            <person name="Bruggner R."/>
            <person name="Strausberg R."/>
        </authorList>
    </citation>
    <scope>NUCLEOTIDE SEQUENCE</scope>
    <source>
        <strain evidence="15">USDA</strain>
    </source>
</reference>
<gene>
    <name evidence="16" type="primary">8233619</name>
    <name evidence="15" type="ORF">Phum_PHUM371370</name>
</gene>
<evidence type="ECO:0000256" key="13">
    <source>
        <dbReference type="PIRSR" id="PIRSR602401-1"/>
    </source>
</evidence>
<dbReference type="STRING" id="121224.E0VQ45"/>
<dbReference type="PANTHER" id="PTHR24291">
    <property type="entry name" value="CYTOCHROME P450 FAMILY 4"/>
    <property type="match status" value="1"/>
</dbReference>
<keyword evidence="6 13" id="KW-0479">Metal-binding</keyword>
<dbReference type="ChEMBL" id="CHEMBL2364702"/>
<dbReference type="RefSeq" id="XP_002428239.1">
    <property type="nucleotide sequence ID" value="XM_002428194.1"/>
</dbReference>
<dbReference type="EMBL" id="AAZO01004328">
    <property type="status" value="NOT_ANNOTATED_CDS"/>
    <property type="molecule type" value="Genomic_DNA"/>
</dbReference>
<evidence type="ECO:0000256" key="5">
    <source>
        <dbReference type="ARBA" id="ARBA00022617"/>
    </source>
</evidence>
<dbReference type="FunCoup" id="E0VQ45">
    <property type="interactions" value="50"/>
</dbReference>
<organism>
    <name type="scientific">Pediculus humanus subsp. corporis</name>
    <name type="common">Body louse</name>
    <dbReference type="NCBI Taxonomy" id="121224"/>
    <lineage>
        <taxon>Eukaryota</taxon>
        <taxon>Metazoa</taxon>
        <taxon>Ecdysozoa</taxon>
        <taxon>Arthropoda</taxon>
        <taxon>Hexapoda</taxon>
        <taxon>Insecta</taxon>
        <taxon>Pterygota</taxon>
        <taxon>Neoptera</taxon>
        <taxon>Paraneoptera</taxon>
        <taxon>Psocodea</taxon>
        <taxon>Troctomorpha</taxon>
        <taxon>Phthiraptera</taxon>
        <taxon>Anoplura</taxon>
        <taxon>Pediculidae</taxon>
        <taxon>Pediculus</taxon>
    </lineage>
</organism>
<dbReference type="InParanoid" id="E0VQ45"/>
<dbReference type="GO" id="GO:0005789">
    <property type="term" value="C:endoplasmic reticulum membrane"/>
    <property type="evidence" value="ECO:0007669"/>
    <property type="project" value="UniProtKB-SubCell"/>
</dbReference>
<evidence type="ECO:0000256" key="1">
    <source>
        <dbReference type="ARBA" id="ARBA00001971"/>
    </source>
</evidence>
<keyword evidence="10 13" id="KW-0408">Iron</keyword>
<accession>E0VQ45</accession>
<dbReference type="EC" id="1.14.15.3" evidence="15"/>
<dbReference type="EMBL" id="DS235389">
    <property type="protein sequence ID" value="EEB15501.1"/>
    <property type="molecule type" value="Genomic_DNA"/>
</dbReference>
<evidence type="ECO:0000256" key="9">
    <source>
        <dbReference type="ARBA" id="ARBA00023002"/>
    </source>
</evidence>
<keyword evidence="7" id="KW-0256">Endoplasmic reticulum</keyword>
<comment type="similarity">
    <text evidence="4 14">Belongs to the cytochrome P450 family.</text>
</comment>
<keyword evidence="8" id="KW-0492">Microsome</keyword>
<evidence type="ECO:0000256" key="6">
    <source>
        <dbReference type="ARBA" id="ARBA00022723"/>
    </source>
</evidence>
<comment type="subcellular location">
    <subcellularLocation>
        <location evidence="3">Endoplasmic reticulum membrane</location>
        <topology evidence="3">Peripheral membrane protein</topology>
    </subcellularLocation>
    <subcellularLocation>
        <location evidence="2">Microsome membrane</location>
        <topology evidence="2">Peripheral membrane protein</topology>
    </subcellularLocation>
</comment>
<dbReference type="Gene3D" id="1.10.630.10">
    <property type="entry name" value="Cytochrome P450"/>
    <property type="match status" value="1"/>
</dbReference>
<dbReference type="KEGG" id="phu:Phum_PHUM371370"/>
<dbReference type="GO" id="GO:0020037">
    <property type="term" value="F:heme binding"/>
    <property type="evidence" value="ECO:0007669"/>
    <property type="project" value="InterPro"/>
</dbReference>
<dbReference type="HOGENOM" id="CLU_001570_5_1_1"/>
<evidence type="ECO:0000256" key="14">
    <source>
        <dbReference type="RuleBase" id="RU000461"/>
    </source>
</evidence>
<reference evidence="16" key="3">
    <citation type="submission" date="2021-02" db="UniProtKB">
        <authorList>
            <consortium name="EnsemblMetazoa"/>
        </authorList>
    </citation>
    <scope>IDENTIFICATION</scope>
    <source>
        <strain evidence="16">USDA</strain>
    </source>
</reference>
<dbReference type="PRINTS" id="PR00463">
    <property type="entry name" value="EP450I"/>
</dbReference>
<evidence type="ECO:0000256" key="7">
    <source>
        <dbReference type="ARBA" id="ARBA00022824"/>
    </source>
</evidence>
<keyword evidence="11 14" id="KW-0503">Monooxygenase</keyword>
<dbReference type="OrthoDB" id="1470350at2759"/>
<sequence>MFSVILSIIVIFLIWKLFKLIEKEYILSKIPGPFTYPLLGNVEVFEPIEVTLGNILKRKEKYGPVYKMRAGFLVGVFLTRAQKIEDLIKGMKHLEKSHVYKFVHPWLGTGLLTAHGEKWASHRKLITPSFHFTVLQSFIEIFQENSNILINKLNDVADSDKAVDIFPFITLCLLDVICETAMGTKINAQTDSENEYVKSVYSLSSLIIHRLNRAWLHPDFIYNLTSHGREHKKHLDIVHNFTDSVIRARKLLFENESSTNFDPSEKRKLSFLDLLLKASINEASTPLTDVELREEVDTFMFEGHDTTAAGVNWAILMLSHHPEIQEQAYEEVKTIFENKKGKDLTLGDLSEMALLERIIKETLRLYPSVPTIGRHIDEDTQIGDYLIPKGSNTVLVIYAVHRDPKVFPNPDVFDPDRFLPENSADRHPFAFIPFSAGPRNCIGQKFAMYEEKVVLSNLIYNYRFESVGKLEDVIKIPELVLRPKNGIPVKVYKRN</sequence>
<dbReference type="PROSITE" id="PS00086">
    <property type="entry name" value="CYTOCHROME_P450"/>
    <property type="match status" value="1"/>
</dbReference>
<dbReference type="InterPro" id="IPR036396">
    <property type="entry name" value="Cyt_P450_sf"/>
</dbReference>
<dbReference type="OMA" id="DGIHRIW"/>
<evidence type="ECO:0000313" key="16">
    <source>
        <dbReference type="EnsemblMetazoa" id="PHUM371370-PA"/>
    </source>
</evidence>
<evidence type="ECO:0000256" key="10">
    <source>
        <dbReference type="ARBA" id="ARBA00023004"/>
    </source>
</evidence>
<evidence type="ECO:0000256" key="11">
    <source>
        <dbReference type="ARBA" id="ARBA00023033"/>
    </source>
</evidence>
<dbReference type="CTD" id="8233619"/>